<keyword evidence="2" id="KW-0805">Transcription regulation</keyword>
<gene>
    <name evidence="8" type="ORF">D4764_12G0006790</name>
</gene>
<evidence type="ECO:0000313" key="9">
    <source>
        <dbReference type="Proteomes" id="UP000324091"/>
    </source>
</evidence>
<dbReference type="InterPro" id="IPR036910">
    <property type="entry name" value="HMG_box_dom_sf"/>
</dbReference>
<evidence type="ECO:0000256" key="3">
    <source>
        <dbReference type="ARBA" id="ARBA00023125"/>
    </source>
</evidence>
<dbReference type="GO" id="GO:0000785">
    <property type="term" value="C:chromatin"/>
    <property type="evidence" value="ECO:0007669"/>
    <property type="project" value="TreeGrafter"/>
</dbReference>
<reference evidence="8 9" key="1">
    <citation type="submission" date="2019-04" db="EMBL/GenBank/DDBJ databases">
        <title>Chromosome genome assembly for Takifugu flavidus.</title>
        <authorList>
            <person name="Xiao S."/>
        </authorList>
    </citation>
    <scope>NUCLEOTIDE SEQUENCE [LARGE SCALE GENOMIC DNA]</scope>
    <source>
        <strain evidence="8">HTHZ2018</strain>
        <tissue evidence="8">Muscle</tissue>
    </source>
</reference>
<keyword evidence="4" id="KW-0010">Activator</keyword>
<dbReference type="EMBL" id="RHFK02000004">
    <property type="protein sequence ID" value="TWW77289.1"/>
    <property type="molecule type" value="Genomic_DNA"/>
</dbReference>
<dbReference type="AlphaFoldDB" id="A0A5C6PE57"/>
<dbReference type="PANTHER" id="PTHR10373">
    <property type="entry name" value="TRANSCRIPTION FACTOR 7 FAMILY MEMBER"/>
    <property type="match status" value="1"/>
</dbReference>
<name>A0A5C6PE57_9TELE</name>
<evidence type="ECO:0000313" key="8">
    <source>
        <dbReference type="EMBL" id="TWW77289.1"/>
    </source>
</evidence>
<evidence type="ECO:0008006" key="10">
    <source>
        <dbReference type="Google" id="ProtNLM"/>
    </source>
</evidence>
<feature type="compositionally biased region" description="Polar residues" evidence="7">
    <location>
        <begin position="53"/>
        <end position="67"/>
    </location>
</feature>
<evidence type="ECO:0000256" key="5">
    <source>
        <dbReference type="ARBA" id="ARBA00023163"/>
    </source>
</evidence>
<keyword evidence="6" id="KW-0539">Nucleus</keyword>
<comment type="caution">
    <text evidence="8">The sequence shown here is derived from an EMBL/GenBank/DDBJ whole genome shotgun (WGS) entry which is preliminary data.</text>
</comment>
<comment type="subcellular location">
    <subcellularLocation>
        <location evidence="1">Nucleus</location>
    </subcellularLocation>
</comment>
<dbReference type="GO" id="GO:0060070">
    <property type="term" value="P:canonical Wnt signaling pathway"/>
    <property type="evidence" value="ECO:0007669"/>
    <property type="project" value="TreeGrafter"/>
</dbReference>
<feature type="compositionally biased region" description="Basic and acidic residues" evidence="7">
    <location>
        <begin position="69"/>
        <end position="94"/>
    </location>
</feature>
<evidence type="ECO:0000256" key="2">
    <source>
        <dbReference type="ARBA" id="ARBA00023015"/>
    </source>
</evidence>
<dbReference type="Gene3D" id="1.10.30.10">
    <property type="entry name" value="High mobility group box domain"/>
    <property type="match status" value="1"/>
</dbReference>
<keyword evidence="9" id="KW-1185">Reference proteome</keyword>
<dbReference type="SUPFAM" id="SSF47095">
    <property type="entry name" value="HMG-box"/>
    <property type="match status" value="1"/>
</dbReference>
<sequence length="140" mass="16364">MLFEGAQATVRPAIIWKSSGAVNAFLGSVCKSLSRKEQKKYYQATAKERLRHQQQYPGLSNNDNYVRQNADKSRKEKTQEVMEDAEKVSSKSESEETPPSKWMMLMPKYGDKFNNYYNRPHETECRCQMKLRSRKRPNFG</sequence>
<proteinExistence type="predicted"/>
<evidence type="ECO:0000256" key="4">
    <source>
        <dbReference type="ARBA" id="ARBA00023159"/>
    </source>
</evidence>
<evidence type="ECO:0000256" key="6">
    <source>
        <dbReference type="ARBA" id="ARBA00023242"/>
    </source>
</evidence>
<keyword evidence="3" id="KW-0238">DNA-binding</keyword>
<dbReference type="GO" id="GO:0000981">
    <property type="term" value="F:DNA-binding transcription factor activity, RNA polymerase II-specific"/>
    <property type="evidence" value="ECO:0007669"/>
    <property type="project" value="TreeGrafter"/>
</dbReference>
<organism evidence="8 9">
    <name type="scientific">Takifugu flavidus</name>
    <name type="common">sansaifugu</name>
    <dbReference type="NCBI Taxonomy" id="433684"/>
    <lineage>
        <taxon>Eukaryota</taxon>
        <taxon>Metazoa</taxon>
        <taxon>Chordata</taxon>
        <taxon>Craniata</taxon>
        <taxon>Vertebrata</taxon>
        <taxon>Euteleostomi</taxon>
        <taxon>Actinopterygii</taxon>
        <taxon>Neopterygii</taxon>
        <taxon>Teleostei</taxon>
        <taxon>Neoteleostei</taxon>
        <taxon>Acanthomorphata</taxon>
        <taxon>Eupercaria</taxon>
        <taxon>Tetraodontiformes</taxon>
        <taxon>Tetradontoidea</taxon>
        <taxon>Tetraodontidae</taxon>
        <taxon>Takifugu</taxon>
    </lineage>
</organism>
<evidence type="ECO:0000256" key="1">
    <source>
        <dbReference type="ARBA" id="ARBA00004123"/>
    </source>
</evidence>
<feature type="region of interest" description="Disordered" evidence="7">
    <location>
        <begin position="50"/>
        <end position="103"/>
    </location>
</feature>
<keyword evidence="5" id="KW-0804">Transcription</keyword>
<dbReference type="GO" id="GO:1990907">
    <property type="term" value="C:beta-catenin-TCF complex"/>
    <property type="evidence" value="ECO:0007669"/>
    <property type="project" value="TreeGrafter"/>
</dbReference>
<evidence type="ECO:0000256" key="7">
    <source>
        <dbReference type="SAM" id="MobiDB-lite"/>
    </source>
</evidence>
<dbReference type="Proteomes" id="UP000324091">
    <property type="component" value="Chromosome 12"/>
</dbReference>
<protein>
    <recommendedName>
        <fullName evidence="10">HMG box domain-containing protein</fullName>
    </recommendedName>
</protein>
<dbReference type="PANTHER" id="PTHR10373:SF38">
    <property type="entry name" value="PROTEIN PANGOLIN, ISOFORM J"/>
    <property type="match status" value="1"/>
</dbReference>
<dbReference type="GO" id="GO:0000978">
    <property type="term" value="F:RNA polymerase II cis-regulatory region sequence-specific DNA binding"/>
    <property type="evidence" value="ECO:0007669"/>
    <property type="project" value="TreeGrafter"/>
</dbReference>
<dbReference type="InterPro" id="IPR024940">
    <property type="entry name" value="TCF/LEF"/>
</dbReference>
<accession>A0A5C6PE57</accession>